<dbReference type="Proteomes" id="UP000219546">
    <property type="component" value="Unassembled WGS sequence"/>
</dbReference>
<gene>
    <name evidence="1" type="ORF">SAMN05877753_11346</name>
</gene>
<accession>A0A285D865</accession>
<reference evidence="1 2" key="1">
    <citation type="submission" date="2017-08" db="EMBL/GenBank/DDBJ databases">
        <authorList>
            <person name="de Groot N.N."/>
        </authorList>
    </citation>
    <scope>NUCLEOTIDE SEQUENCE [LARGE SCALE GENOMIC DNA]</scope>
    <source>
        <strain evidence="1 2">JC228</strain>
    </source>
</reference>
<dbReference type="OrthoDB" id="2864574at2"/>
<dbReference type="AlphaFoldDB" id="A0A285D865"/>
<keyword evidence="2" id="KW-1185">Reference proteome</keyword>
<dbReference type="EMBL" id="OAOP01000013">
    <property type="protein sequence ID" value="SNX75546.1"/>
    <property type="molecule type" value="Genomic_DNA"/>
</dbReference>
<name>A0A285D865_9BACI</name>
<protein>
    <submittedName>
        <fullName evidence="1">Dnd system-associated protein 4</fullName>
    </submittedName>
</protein>
<proteinExistence type="predicted"/>
<sequence length="157" mass="18432">MSLGNRIYVRKKYIDIYRELRTDKPSSPRIFTENKDLFVLCSTIGFKFGKRNELKNTEMLLWSGTLDEHQDTILKAIAVKSSDEQNLSILDDQEKVYRIAEQYADKGMEILIVEIFQPYIKEQEDGTLTIVYNEKADLLKQLIYYVDSMNEEISPFE</sequence>
<dbReference type="RefSeq" id="WP_097160611.1">
    <property type="nucleotide sequence ID" value="NZ_JBEPMQ010000017.1"/>
</dbReference>
<evidence type="ECO:0000313" key="2">
    <source>
        <dbReference type="Proteomes" id="UP000219546"/>
    </source>
</evidence>
<evidence type="ECO:0000313" key="1">
    <source>
        <dbReference type="EMBL" id="SNX75546.1"/>
    </source>
</evidence>
<organism evidence="1 2">
    <name type="scientific">Bacillus oleivorans</name>
    <dbReference type="NCBI Taxonomy" id="1448271"/>
    <lineage>
        <taxon>Bacteria</taxon>
        <taxon>Bacillati</taxon>
        <taxon>Bacillota</taxon>
        <taxon>Bacilli</taxon>
        <taxon>Bacillales</taxon>
        <taxon>Bacillaceae</taxon>
        <taxon>Bacillus</taxon>
    </lineage>
</organism>